<dbReference type="KEGG" id="aup:AsAng_0042360"/>
<protein>
    <submittedName>
        <fullName evidence="1">Uncharacterized protein</fullName>
    </submittedName>
</protein>
<organism evidence="1 2">
    <name type="scientific">Aureispira anguillae</name>
    <dbReference type="NCBI Taxonomy" id="2864201"/>
    <lineage>
        <taxon>Bacteria</taxon>
        <taxon>Pseudomonadati</taxon>
        <taxon>Bacteroidota</taxon>
        <taxon>Saprospiria</taxon>
        <taxon>Saprospirales</taxon>
        <taxon>Saprospiraceae</taxon>
        <taxon>Aureispira</taxon>
    </lineage>
</organism>
<dbReference type="RefSeq" id="WP_264788767.1">
    <property type="nucleotide sequence ID" value="NZ_AP026867.1"/>
</dbReference>
<gene>
    <name evidence="1" type="ORF">AsAng_0042360</name>
</gene>
<keyword evidence="2" id="KW-1185">Reference proteome</keyword>
<dbReference type="EMBL" id="AP026867">
    <property type="protein sequence ID" value="BDS13498.1"/>
    <property type="molecule type" value="Genomic_DNA"/>
</dbReference>
<dbReference type="AlphaFoldDB" id="A0A915YHX0"/>
<proteinExistence type="predicted"/>
<accession>A0A915YHX0</accession>
<evidence type="ECO:0000313" key="1">
    <source>
        <dbReference type="EMBL" id="BDS13498.1"/>
    </source>
</evidence>
<sequence>MKKTIPMIIKMLLINGMIWTVNLVHAQLGMYPEIYPPLPFDLAKVTEFGNNKCTVWKGIYKMDTGDESGSIWSIPIEASHQYQRYVFPDGKMTMISTYVPIGDKQWTMEFFYKQDLLSAIEKLVYDSLQNSKLDFTYAYFYQHNGIPFQRVKMYGHPNKSVRLLDEFEFDSLTRVIRQKTTAVGNSPQMDSLVGLKDKEKRLAITEYTPNAESYQVYQNLYALINDKKTFLDEEGNAVITKVRNSSGKILFTIDYKYEGGRLAKKLHWVMRETERAEPPEEKEFSTKKKKKKKKTKVQEVKVNLPVSPPKPEIYKLEYFAYTEEGLLETHIIEEDGIQTVFEYTYFEE</sequence>
<evidence type="ECO:0000313" key="2">
    <source>
        <dbReference type="Proteomes" id="UP001060919"/>
    </source>
</evidence>
<name>A0A915YHX0_9BACT</name>
<reference evidence="1" key="1">
    <citation type="submission" date="2022-09" db="EMBL/GenBank/DDBJ databases">
        <title>Aureispira anguillicida sp. nov., isolated from Leptocephalus of Japanese eel Anguilla japonica.</title>
        <authorList>
            <person name="Yuasa K."/>
            <person name="Mekata T."/>
            <person name="Ikunari K."/>
        </authorList>
    </citation>
    <scope>NUCLEOTIDE SEQUENCE</scope>
    <source>
        <strain evidence="1">EL160426</strain>
    </source>
</reference>
<dbReference type="Proteomes" id="UP001060919">
    <property type="component" value="Chromosome"/>
</dbReference>